<dbReference type="AlphaFoldDB" id="A0A9D4UDA0"/>
<dbReference type="Proteomes" id="UP000886520">
    <property type="component" value="Chromosome 19"/>
</dbReference>
<gene>
    <name evidence="1" type="ORF">GOP47_0020365</name>
</gene>
<protein>
    <submittedName>
        <fullName evidence="1">Uncharacterized protein</fullName>
    </submittedName>
</protein>
<accession>A0A9D4UDA0</accession>
<dbReference type="OrthoDB" id="2005400at2759"/>
<reference evidence="1" key="1">
    <citation type="submission" date="2021-01" db="EMBL/GenBank/DDBJ databases">
        <title>Adiantum capillus-veneris genome.</title>
        <authorList>
            <person name="Fang Y."/>
            <person name="Liao Q."/>
        </authorList>
    </citation>
    <scope>NUCLEOTIDE SEQUENCE</scope>
    <source>
        <strain evidence="1">H3</strain>
        <tissue evidence="1">Leaf</tissue>
    </source>
</reference>
<name>A0A9D4UDA0_ADICA</name>
<comment type="caution">
    <text evidence="1">The sequence shown here is derived from an EMBL/GenBank/DDBJ whole genome shotgun (WGS) entry which is preliminary data.</text>
</comment>
<keyword evidence="2" id="KW-1185">Reference proteome</keyword>
<organism evidence="1 2">
    <name type="scientific">Adiantum capillus-veneris</name>
    <name type="common">Maidenhair fern</name>
    <dbReference type="NCBI Taxonomy" id="13818"/>
    <lineage>
        <taxon>Eukaryota</taxon>
        <taxon>Viridiplantae</taxon>
        <taxon>Streptophyta</taxon>
        <taxon>Embryophyta</taxon>
        <taxon>Tracheophyta</taxon>
        <taxon>Polypodiopsida</taxon>
        <taxon>Polypodiidae</taxon>
        <taxon>Polypodiales</taxon>
        <taxon>Pteridineae</taxon>
        <taxon>Pteridaceae</taxon>
        <taxon>Vittarioideae</taxon>
        <taxon>Adiantum</taxon>
    </lineage>
</organism>
<evidence type="ECO:0000313" key="2">
    <source>
        <dbReference type="Proteomes" id="UP000886520"/>
    </source>
</evidence>
<evidence type="ECO:0000313" key="1">
    <source>
        <dbReference type="EMBL" id="KAI5065670.1"/>
    </source>
</evidence>
<proteinExistence type="predicted"/>
<sequence length="141" mass="16085">MHLIKAHEDDARLEQVEEVSIRSQRIQRGIFRVPNNLLSEKSEVVKVFQEEVSVPEPATRKVAVVQELTSAKEEVNSSQSSSSAARALDIDSMWEMESMSSRYDTYDVFHVDEVENSVCELPTSHLKVEEKRSRDVEMSCV</sequence>
<dbReference type="EMBL" id="JABFUD020000019">
    <property type="protein sequence ID" value="KAI5065670.1"/>
    <property type="molecule type" value="Genomic_DNA"/>
</dbReference>